<dbReference type="eggNOG" id="COG3103">
    <property type="taxonomic scope" value="Bacteria"/>
</dbReference>
<keyword evidence="1" id="KW-0175">Coiled coil</keyword>
<sequence>MEVIMKSKSRKTAVLSVIILLLIMQLAFLNERKHEDNKTSIQLAERNVQDTSVSDKDAAYTEEIISTELNVVYRNTSSLKDISQEMEESKVKSSYDNKVVSYTLEELIIYSEPDLKSEPVGIMYSGSEADVLERGEEWSKIQSGKVTGYIRNVDVLFDSEAEVIASVIGNKQAKVNADMINVYAEADDSAAVISTLEKGAEIDAYEENGNYTLISCDNGFGYISNDSFDVSYNLSKAVSMAEIEAIKEEERAEAARKAAEEAAAQAAAAQATAAQNAIKQQTTTRGAYTVSAEELHLLAAIIYWESGWEPSEGQLAVANVVLNRVFSSRFSQNTITSVVYAPGQFSGVSENGVPSARFQAVLNKSNEELNLRGCYDSALKALAGENNIGDLLFFINVKKADFTKYKGYTIVNNHCFYTY</sequence>
<dbReference type="InterPro" id="IPR003646">
    <property type="entry name" value="SH3-like_bac-type"/>
</dbReference>
<reference evidence="3 4" key="1">
    <citation type="submission" date="2010-02" db="EMBL/GenBank/DDBJ databases">
        <authorList>
            <person name="Weinstock G."/>
            <person name="Sodergren E."/>
            <person name="Clifton S."/>
            <person name="Fulton L."/>
            <person name="Fulton B."/>
            <person name="Courtney L."/>
            <person name="Fronick C."/>
            <person name="Harrison M."/>
            <person name="Strong C."/>
            <person name="Farmer C."/>
            <person name="Delahaunty K."/>
            <person name="Markovic C."/>
            <person name="Hall O."/>
            <person name="Minx P."/>
            <person name="Tomlinson C."/>
            <person name="Mitreva M."/>
            <person name="Nelson J."/>
            <person name="Hou S."/>
            <person name="Wollam A."/>
            <person name="Pepin K.H."/>
            <person name="Johnson M."/>
            <person name="Bhonagiri V."/>
            <person name="Zhang X."/>
            <person name="Suruliraj S."/>
            <person name="Warren W."/>
            <person name="Chinwalla A."/>
            <person name="Mardis E.R."/>
            <person name="Wilson R.K."/>
        </authorList>
    </citation>
    <scope>NUCLEOTIDE SEQUENCE [LARGE SCALE GENOMIC DNA]</scope>
    <source>
        <strain evidence="3 4">DSM 2876</strain>
    </source>
</reference>
<dbReference type="Proteomes" id="UP000006238">
    <property type="component" value="Unassembled WGS sequence"/>
</dbReference>
<dbReference type="PROSITE" id="PS51781">
    <property type="entry name" value="SH3B"/>
    <property type="match status" value="1"/>
</dbReference>
<evidence type="ECO:0000256" key="1">
    <source>
        <dbReference type="SAM" id="Coils"/>
    </source>
</evidence>
<dbReference type="Gene3D" id="1.10.10.2520">
    <property type="entry name" value="Cell wall hydrolase SleB, domain 1"/>
    <property type="match status" value="1"/>
</dbReference>
<feature type="coiled-coil region" evidence="1">
    <location>
        <begin position="238"/>
        <end position="272"/>
    </location>
</feature>
<dbReference type="EMBL" id="ABWN01000040">
    <property type="protein sequence ID" value="EFF67429.1"/>
    <property type="molecule type" value="Genomic_DNA"/>
</dbReference>
<gene>
    <name evidence="3" type="ORF">BUTYVIB_02296</name>
</gene>
<dbReference type="InterPro" id="IPR042047">
    <property type="entry name" value="SleB_dom1"/>
</dbReference>
<feature type="domain" description="SH3b" evidence="2">
    <location>
        <begin position="95"/>
        <end position="159"/>
    </location>
</feature>
<organism evidence="3 4">
    <name type="scientific">Eshraghiella crossota DSM 2876</name>
    <dbReference type="NCBI Taxonomy" id="511680"/>
    <lineage>
        <taxon>Bacteria</taxon>
        <taxon>Bacillati</taxon>
        <taxon>Bacillota</taxon>
        <taxon>Clostridia</taxon>
        <taxon>Lachnospirales</taxon>
        <taxon>Lachnospiraceae</taxon>
        <taxon>Eshraghiella</taxon>
    </lineage>
</organism>
<accession>D4S2H4</accession>
<dbReference type="Pfam" id="PF07486">
    <property type="entry name" value="Hydrolase_2"/>
    <property type="match status" value="1"/>
</dbReference>
<name>D4S2H4_9FIRM</name>
<protein>
    <submittedName>
        <fullName evidence="3">Cell Wall Hydrolase</fullName>
    </submittedName>
</protein>
<evidence type="ECO:0000259" key="2">
    <source>
        <dbReference type="PROSITE" id="PS51781"/>
    </source>
</evidence>
<dbReference type="HOGENOM" id="CLU_033896_2_0_9"/>
<dbReference type="InterPro" id="IPR011105">
    <property type="entry name" value="Cell_wall_hydrolase_SleB"/>
</dbReference>
<dbReference type="Pfam" id="PF08239">
    <property type="entry name" value="SH3_3"/>
    <property type="match status" value="1"/>
</dbReference>
<keyword evidence="3" id="KW-0378">Hydrolase</keyword>
<keyword evidence="4" id="KW-1185">Reference proteome</keyword>
<dbReference type="SMART" id="SM00287">
    <property type="entry name" value="SH3b"/>
    <property type="match status" value="2"/>
</dbReference>
<dbReference type="AlphaFoldDB" id="D4S2H4"/>
<dbReference type="STRING" id="45851.BHV86_04175"/>
<dbReference type="eggNOG" id="COG3773">
    <property type="taxonomic scope" value="Bacteria"/>
</dbReference>
<evidence type="ECO:0000313" key="3">
    <source>
        <dbReference type="EMBL" id="EFF67429.1"/>
    </source>
</evidence>
<evidence type="ECO:0000313" key="4">
    <source>
        <dbReference type="Proteomes" id="UP000006238"/>
    </source>
</evidence>
<dbReference type="Gene3D" id="2.30.30.40">
    <property type="entry name" value="SH3 Domains"/>
    <property type="match status" value="2"/>
</dbReference>
<proteinExistence type="predicted"/>
<comment type="caution">
    <text evidence="3">The sequence shown here is derived from an EMBL/GenBank/DDBJ whole genome shotgun (WGS) entry which is preliminary data.</text>
</comment>
<dbReference type="GO" id="GO:0016787">
    <property type="term" value="F:hydrolase activity"/>
    <property type="evidence" value="ECO:0007669"/>
    <property type="project" value="UniProtKB-KW"/>
</dbReference>